<evidence type="ECO:0000313" key="3">
    <source>
        <dbReference type="Proteomes" id="UP000183208"/>
    </source>
</evidence>
<dbReference type="InterPro" id="IPR009097">
    <property type="entry name" value="Cyclic_Pdiesterase"/>
</dbReference>
<dbReference type="EMBL" id="FNTI01000001">
    <property type="protein sequence ID" value="SEE30087.1"/>
    <property type="molecule type" value="Genomic_DNA"/>
</dbReference>
<dbReference type="InterPro" id="IPR004175">
    <property type="entry name" value="RNA_CPDase"/>
</dbReference>
<evidence type="ECO:0000256" key="1">
    <source>
        <dbReference type="ARBA" id="ARBA00022801"/>
    </source>
</evidence>
<accession>A0A1M7HD88</accession>
<protein>
    <submittedName>
        <fullName evidence="2">2'-5' RNA ligase</fullName>
    </submittedName>
</protein>
<dbReference type="Proteomes" id="UP000183208">
    <property type="component" value="Unassembled WGS sequence"/>
</dbReference>
<dbReference type="Gene3D" id="3.90.1140.10">
    <property type="entry name" value="Cyclic phosphodiesterase"/>
    <property type="match status" value="1"/>
</dbReference>
<dbReference type="GO" id="GO:0008664">
    <property type="term" value="F:RNA 2',3'-cyclic 3'-phosphodiesterase activity"/>
    <property type="evidence" value="ECO:0007669"/>
    <property type="project" value="InterPro"/>
</dbReference>
<keyword evidence="2" id="KW-0436">Ligase</keyword>
<dbReference type="AlphaFoldDB" id="A0A1M7HD88"/>
<proteinExistence type="predicted"/>
<gene>
    <name evidence="2" type="ORF">SAMN05444171_6957</name>
</gene>
<name>A0A1M7HD88_9BRAD</name>
<dbReference type="SUPFAM" id="SSF55144">
    <property type="entry name" value="LigT-like"/>
    <property type="match status" value="1"/>
</dbReference>
<keyword evidence="1" id="KW-0378">Hydrolase</keyword>
<reference evidence="2 3" key="1">
    <citation type="submission" date="2016-10" db="EMBL/GenBank/DDBJ databases">
        <authorList>
            <person name="de Groot N.N."/>
        </authorList>
    </citation>
    <scope>NUCLEOTIDE SEQUENCE [LARGE SCALE GENOMIC DNA]</scope>
    <source>
        <strain evidence="2 3">GAS522</strain>
    </source>
</reference>
<dbReference type="GO" id="GO:0004113">
    <property type="term" value="F:2',3'-cyclic-nucleotide 3'-phosphodiesterase activity"/>
    <property type="evidence" value="ECO:0007669"/>
    <property type="project" value="InterPro"/>
</dbReference>
<dbReference type="Pfam" id="PF13563">
    <property type="entry name" value="2_5_RNA_ligase2"/>
    <property type="match status" value="1"/>
</dbReference>
<dbReference type="RefSeq" id="WP_074828593.1">
    <property type="nucleotide sequence ID" value="NZ_FNTI01000001.1"/>
</dbReference>
<dbReference type="GO" id="GO:0016874">
    <property type="term" value="F:ligase activity"/>
    <property type="evidence" value="ECO:0007669"/>
    <property type="project" value="UniProtKB-KW"/>
</dbReference>
<evidence type="ECO:0000313" key="2">
    <source>
        <dbReference type="EMBL" id="SEE30087.1"/>
    </source>
</evidence>
<dbReference type="PANTHER" id="PTHR35561:SF1">
    <property type="entry name" value="RNA 2',3'-CYCLIC PHOSPHODIESTERASE"/>
    <property type="match status" value="1"/>
</dbReference>
<sequence>MSGIANFDSARLFLAAIPDTGTAARIHRLAGVLKRAHQFNGKLIEPERLHVSLFFLGGLPEPDIRAACAAAAEVRMEPFEVLFDRTASFRGKGDSRPFVLVGDNGLQRLISFRRMLGDVMMRKGLRKVANTNFAPHVTLLYDARAVEEYPVEPICWTVNEFVLIRSLRGHDCLARWSLDARSVA</sequence>
<dbReference type="PANTHER" id="PTHR35561">
    <property type="entry name" value="RNA 2',3'-CYCLIC PHOSPHODIESTERASE"/>
    <property type="match status" value="1"/>
</dbReference>
<organism evidence="2 3">
    <name type="scientific">Bradyrhizobium lablabi</name>
    <dbReference type="NCBI Taxonomy" id="722472"/>
    <lineage>
        <taxon>Bacteria</taxon>
        <taxon>Pseudomonadati</taxon>
        <taxon>Pseudomonadota</taxon>
        <taxon>Alphaproteobacteria</taxon>
        <taxon>Hyphomicrobiales</taxon>
        <taxon>Nitrobacteraceae</taxon>
        <taxon>Bradyrhizobium</taxon>
    </lineage>
</organism>